<dbReference type="AlphaFoldDB" id="W6Y8Q1"/>
<evidence type="ECO:0000256" key="1">
    <source>
        <dbReference type="SAM" id="MobiDB-lite"/>
    </source>
</evidence>
<dbReference type="OrthoDB" id="3799486at2759"/>
<reference evidence="2 3" key="1">
    <citation type="journal article" date="2013" name="PLoS Genet.">
        <title>Comparative genome structure, secondary metabolite, and effector coding capacity across Cochliobolus pathogens.</title>
        <authorList>
            <person name="Condon B.J."/>
            <person name="Leng Y."/>
            <person name="Wu D."/>
            <person name="Bushley K.E."/>
            <person name="Ohm R.A."/>
            <person name="Otillar R."/>
            <person name="Martin J."/>
            <person name="Schackwitz W."/>
            <person name="Grimwood J."/>
            <person name="MohdZainudin N."/>
            <person name="Xue C."/>
            <person name="Wang R."/>
            <person name="Manning V.A."/>
            <person name="Dhillon B."/>
            <person name="Tu Z.J."/>
            <person name="Steffenson B.J."/>
            <person name="Salamov A."/>
            <person name="Sun H."/>
            <person name="Lowry S."/>
            <person name="LaButti K."/>
            <person name="Han J."/>
            <person name="Copeland A."/>
            <person name="Lindquist E."/>
            <person name="Barry K."/>
            <person name="Schmutz J."/>
            <person name="Baker S.E."/>
            <person name="Ciuffetti L.M."/>
            <person name="Grigoriev I.V."/>
            <person name="Zhong S."/>
            <person name="Turgeon B.G."/>
        </authorList>
    </citation>
    <scope>NUCLEOTIDE SEQUENCE [LARGE SCALE GENOMIC DNA]</scope>
    <source>
        <strain evidence="2 3">26-R-13</strain>
    </source>
</reference>
<feature type="compositionally biased region" description="Low complexity" evidence="1">
    <location>
        <begin position="34"/>
        <end position="45"/>
    </location>
</feature>
<evidence type="ECO:0000313" key="2">
    <source>
        <dbReference type="EMBL" id="EUC27461.1"/>
    </source>
</evidence>
<organism evidence="2 3">
    <name type="scientific">Cochliobolus carbonum (strain 26-R-13)</name>
    <name type="common">Maize leaf spot fungus</name>
    <name type="synonym">Bipolaris zeicola</name>
    <dbReference type="NCBI Taxonomy" id="930089"/>
    <lineage>
        <taxon>Eukaryota</taxon>
        <taxon>Fungi</taxon>
        <taxon>Dikarya</taxon>
        <taxon>Ascomycota</taxon>
        <taxon>Pezizomycotina</taxon>
        <taxon>Dothideomycetes</taxon>
        <taxon>Pleosporomycetidae</taxon>
        <taxon>Pleosporales</taxon>
        <taxon>Pleosporineae</taxon>
        <taxon>Pleosporaceae</taxon>
        <taxon>Bipolaris</taxon>
    </lineage>
</organism>
<sequence>MAEVPDEPYPSVVSQIDGHPMSSHVFYRTSVGGQMNNQNQSRSSNPFDFSKEHDTSNDRSTRIQAQCTDCVMKVEDGGENDHTVRPLATLQSFQKGSSPISMWEIERYQVRRDAAEGNLSNVADMVEKDCESSAPDHTADTNYDRASNNESPFVKESALIEYMITEYTSLADSVFDLGFADTRYERPRAAPAVPKRDLPNALKQADCISMKRSTKAESVSRNFRRLRLDTHHTNRPLYRSRSDQDSPDWACQTSLAIEAGEMGIESAHTNSSYSKSDYESPDWACQTSLVLEAGTISTDSVHSYCGYSSPRHILDTMRSLTRMLLPQRKRVQSLGTRDMQVAHSSPFSRHSWTHSSGNRDFEGALQFVSRAKAPQPVGRYRKIESTIGERPTRHEHVQVAPPIDLNKSLPALPWQPCEQNEKEHSESR</sequence>
<gene>
    <name evidence="2" type="ORF">COCCADRAFT_31064</name>
</gene>
<feature type="region of interest" description="Disordered" evidence="1">
    <location>
        <begin position="33"/>
        <end position="61"/>
    </location>
</feature>
<dbReference type="HOGENOM" id="CLU_052676_0_0_1"/>
<dbReference type="Proteomes" id="UP000053841">
    <property type="component" value="Unassembled WGS sequence"/>
</dbReference>
<keyword evidence="3" id="KW-1185">Reference proteome</keyword>
<dbReference type="EMBL" id="KI964924">
    <property type="protein sequence ID" value="EUC27461.1"/>
    <property type="molecule type" value="Genomic_DNA"/>
</dbReference>
<dbReference type="GeneID" id="19146868"/>
<dbReference type="KEGG" id="bze:COCCADRAFT_31064"/>
<feature type="region of interest" description="Disordered" evidence="1">
    <location>
        <begin position="130"/>
        <end position="149"/>
    </location>
</feature>
<evidence type="ECO:0000313" key="3">
    <source>
        <dbReference type="Proteomes" id="UP000053841"/>
    </source>
</evidence>
<dbReference type="RefSeq" id="XP_007718234.1">
    <property type="nucleotide sequence ID" value="XM_007720044.1"/>
</dbReference>
<proteinExistence type="predicted"/>
<accession>W6Y8Q1</accession>
<feature type="compositionally biased region" description="Basic and acidic residues" evidence="1">
    <location>
        <begin position="49"/>
        <end position="61"/>
    </location>
</feature>
<feature type="compositionally biased region" description="Basic and acidic residues" evidence="1">
    <location>
        <begin position="419"/>
        <end position="428"/>
    </location>
</feature>
<feature type="region of interest" description="Disordered" evidence="1">
    <location>
        <begin position="407"/>
        <end position="428"/>
    </location>
</feature>
<name>W6Y8Q1_COCC2</name>
<protein>
    <submittedName>
        <fullName evidence="2">Uncharacterized protein</fullName>
    </submittedName>
</protein>